<dbReference type="OrthoDB" id="2223833at2"/>
<dbReference type="EMBL" id="BKAM01000006">
    <property type="protein sequence ID" value="GEP71921.1"/>
    <property type="molecule type" value="Genomic_DNA"/>
</dbReference>
<name>A0A512PL62_9LACO</name>
<gene>
    <name evidence="1" type="ORF">LRA02_07890</name>
</gene>
<dbReference type="AlphaFoldDB" id="A0A512PL62"/>
<dbReference type="SUPFAM" id="SSF50118">
    <property type="entry name" value="Cell growth inhibitor/plasmid maintenance toxic component"/>
    <property type="match status" value="1"/>
</dbReference>
<organism evidence="1 2">
    <name type="scientific">Lentilactobacillus rapi</name>
    <dbReference type="NCBI Taxonomy" id="481723"/>
    <lineage>
        <taxon>Bacteria</taxon>
        <taxon>Bacillati</taxon>
        <taxon>Bacillota</taxon>
        <taxon>Bacilli</taxon>
        <taxon>Lactobacillales</taxon>
        <taxon>Lactobacillaceae</taxon>
        <taxon>Lentilactobacillus</taxon>
    </lineage>
</organism>
<evidence type="ECO:0000313" key="1">
    <source>
        <dbReference type="EMBL" id="GEP71921.1"/>
    </source>
</evidence>
<dbReference type="Gene3D" id="2.30.30.110">
    <property type="match status" value="1"/>
</dbReference>
<reference evidence="1 2" key="1">
    <citation type="submission" date="2019-07" db="EMBL/GenBank/DDBJ databases">
        <title>Whole genome shotgun sequence of Lactobacillus rapi NBRC 109618.</title>
        <authorList>
            <person name="Hosoyama A."/>
            <person name="Uohara A."/>
            <person name="Ohji S."/>
            <person name="Ichikawa N."/>
        </authorList>
    </citation>
    <scope>NUCLEOTIDE SEQUENCE [LARGE SCALE GENOMIC DNA]</scope>
    <source>
        <strain evidence="1 2">NBRC 109618</strain>
    </source>
</reference>
<protein>
    <submittedName>
        <fullName evidence="1">MazF family toxin-antitoxin system</fullName>
    </submittedName>
</protein>
<dbReference type="Proteomes" id="UP000321569">
    <property type="component" value="Unassembled WGS sequence"/>
</dbReference>
<dbReference type="RefSeq" id="WP_054747379.1">
    <property type="nucleotide sequence ID" value="NZ_BKAM01000006.1"/>
</dbReference>
<dbReference type="STRING" id="1423795.FD12_GL000009"/>
<accession>A0A512PL62</accession>
<proteinExistence type="predicted"/>
<evidence type="ECO:0000313" key="2">
    <source>
        <dbReference type="Proteomes" id="UP000321569"/>
    </source>
</evidence>
<dbReference type="InterPro" id="IPR011067">
    <property type="entry name" value="Plasmid_toxin/cell-grow_inhib"/>
</dbReference>
<comment type="caution">
    <text evidence="1">The sequence shown here is derived from an EMBL/GenBank/DDBJ whole genome shotgun (WGS) entry which is preliminary data.</text>
</comment>
<sequence length="116" mass="13607">MKTNDIVSLYVSFVETGSGKKRPVLVRTINDKYVQAFKITTKYHHKSPHIQRQYFHIHDWRQAGLYKESWVDIGQILNFPKIGLTFKTIGRLSDQDILNLDAFIKNFKLSSHKDEL</sequence>